<accession>A0A1W1BVK4</accession>
<name>A0A1W1BVK4_9ZZZZ</name>
<dbReference type="PANTHER" id="PTHR40940">
    <property type="entry name" value="PROTEIN BATD-RELATED"/>
    <property type="match status" value="1"/>
</dbReference>
<reference evidence="2" key="1">
    <citation type="submission" date="2016-10" db="EMBL/GenBank/DDBJ databases">
        <authorList>
            <person name="de Groot N.N."/>
        </authorList>
    </citation>
    <scope>NUCLEOTIDE SEQUENCE</scope>
</reference>
<keyword evidence="1" id="KW-0812">Transmembrane</keyword>
<dbReference type="EMBL" id="FPHK01000029">
    <property type="protein sequence ID" value="SFV57638.1"/>
    <property type="molecule type" value="Genomic_DNA"/>
</dbReference>
<organism evidence="2">
    <name type="scientific">hydrothermal vent metagenome</name>
    <dbReference type="NCBI Taxonomy" id="652676"/>
    <lineage>
        <taxon>unclassified sequences</taxon>
        <taxon>metagenomes</taxon>
        <taxon>ecological metagenomes</taxon>
    </lineage>
</organism>
<feature type="transmembrane region" description="Helical" evidence="1">
    <location>
        <begin position="395"/>
        <end position="415"/>
    </location>
</feature>
<dbReference type="Pfam" id="PF13584">
    <property type="entry name" value="BatD"/>
    <property type="match status" value="3"/>
</dbReference>
<dbReference type="InterPro" id="IPR025738">
    <property type="entry name" value="BatD"/>
</dbReference>
<evidence type="ECO:0000256" key="1">
    <source>
        <dbReference type="SAM" id="Phobius"/>
    </source>
</evidence>
<protein>
    <submittedName>
        <fullName evidence="2">BatD</fullName>
    </submittedName>
</protein>
<sequence length="483" mass="54108">MKNLGKKVFIIFILLTTSLYASVVAKVDPAVVYSGETATYTLTISGEKVHKPQLSDICGNQIVATSSQTSIEMINGDYKKSYALSYEFVPQKSCTIDPVSVEVDGKTEQSNAVKVLVKPATQDKSAPFILSLKADKTNVYVGEPFVLRLELKQSKRASAVDSKFIEPDFKGFWVKHKSQATREETPEYVITKMSYTLAAQREGNLSIAPAQLRIATRVNSRDMWGSFMPQVKWRSYYSNGVQIEAKPLPNNAKIVGNFTISAKADKTEITSNEAVNVTVTVKGDGNLEDIGSFKPYIDGVNVFAEKIEIHGNTLTQKLAFVSDKDFTIPPFKLAFYNLKTQRVEQIKTEPIAIKVKGSSKATPSLTIQKEEPQQELQIKKAEQSSSEKSYEGVSFFWIVIVFVLGVLLGVALTFLKPFKRVKKEKKLNIKDEKLLLIKLLPYKDMDENVKKIVTILEGNLYEGKKEQLDKKLLKEILKQYDIV</sequence>
<keyword evidence="1" id="KW-0472">Membrane</keyword>
<dbReference type="PANTHER" id="PTHR40940:SF2">
    <property type="entry name" value="BATD"/>
    <property type="match status" value="1"/>
</dbReference>
<gene>
    <name evidence="2" type="ORF">MNB_SM-6-1132</name>
</gene>
<dbReference type="AlphaFoldDB" id="A0A1W1BVK4"/>
<proteinExistence type="predicted"/>
<keyword evidence="1" id="KW-1133">Transmembrane helix</keyword>
<evidence type="ECO:0000313" key="2">
    <source>
        <dbReference type="EMBL" id="SFV57638.1"/>
    </source>
</evidence>